<name>A0ABR3RHT5_9PLEO</name>
<proteinExistence type="predicted"/>
<keyword evidence="2" id="KW-1185">Reference proteome</keyword>
<sequence length="221" mass="25391">MAHPPAEGDGGTYDEDRTSLIVTLKVRTVVQESNGLLDPTPRGYCKAITQRNHEQSPLLNLPPELRNQIYASIGHCDVDFLRVCRSVYAEARLMPFVAGRFDLYYREFWAHRSSGEPLPVPTMNQLLSVQLERITVIQIPLHYRHNAQPADLAKDLKPFTGLEMCILIFPKHFSGRPVKPLVEDLQKRLGESVEVVTEGWKEQPEYLEDKIHYDEIEWLLD</sequence>
<gene>
    <name evidence="1" type="ORF">SLS60_005582</name>
</gene>
<accession>A0ABR3RHT5</accession>
<evidence type="ECO:0000313" key="2">
    <source>
        <dbReference type="Proteomes" id="UP001521785"/>
    </source>
</evidence>
<dbReference type="EMBL" id="JAKJXO020000006">
    <property type="protein sequence ID" value="KAL1603990.1"/>
    <property type="molecule type" value="Genomic_DNA"/>
</dbReference>
<evidence type="ECO:0000313" key="1">
    <source>
        <dbReference type="EMBL" id="KAL1603990.1"/>
    </source>
</evidence>
<comment type="caution">
    <text evidence="1">The sequence shown here is derived from an EMBL/GenBank/DDBJ whole genome shotgun (WGS) entry which is preliminary data.</text>
</comment>
<evidence type="ECO:0008006" key="3">
    <source>
        <dbReference type="Google" id="ProtNLM"/>
    </source>
</evidence>
<reference evidence="1 2" key="1">
    <citation type="submission" date="2024-02" db="EMBL/GenBank/DDBJ databases">
        <title>De novo assembly and annotation of 12 fungi associated with fruit tree decline syndrome in Ontario, Canada.</title>
        <authorList>
            <person name="Sulman M."/>
            <person name="Ellouze W."/>
            <person name="Ilyukhin E."/>
        </authorList>
    </citation>
    <scope>NUCLEOTIDE SEQUENCE [LARGE SCALE GENOMIC DNA]</scope>
    <source>
        <strain evidence="1 2">M42-189</strain>
    </source>
</reference>
<dbReference type="PANTHER" id="PTHR38790:SF4">
    <property type="entry name" value="2EXR DOMAIN-CONTAINING PROTEIN"/>
    <property type="match status" value="1"/>
</dbReference>
<dbReference type="Proteomes" id="UP001521785">
    <property type="component" value="Unassembled WGS sequence"/>
</dbReference>
<dbReference type="PANTHER" id="PTHR38790">
    <property type="entry name" value="2EXR DOMAIN-CONTAINING PROTEIN-RELATED"/>
    <property type="match status" value="1"/>
</dbReference>
<organism evidence="1 2">
    <name type="scientific">Paraconiothyrium brasiliense</name>
    <dbReference type="NCBI Taxonomy" id="300254"/>
    <lineage>
        <taxon>Eukaryota</taxon>
        <taxon>Fungi</taxon>
        <taxon>Dikarya</taxon>
        <taxon>Ascomycota</taxon>
        <taxon>Pezizomycotina</taxon>
        <taxon>Dothideomycetes</taxon>
        <taxon>Pleosporomycetidae</taxon>
        <taxon>Pleosporales</taxon>
        <taxon>Massarineae</taxon>
        <taxon>Didymosphaeriaceae</taxon>
        <taxon>Paraconiothyrium</taxon>
    </lineage>
</organism>
<protein>
    <recommendedName>
        <fullName evidence="3">F-box domain-containing protein</fullName>
    </recommendedName>
</protein>